<feature type="compositionally biased region" description="Low complexity" evidence="1">
    <location>
        <begin position="107"/>
        <end position="117"/>
    </location>
</feature>
<reference evidence="3 4" key="1">
    <citation type="submission" date="2016-10" db="EMBL/GenBank/DDBJ databases">
        <authorList>
            <person name="de Groot N.N."/>
        </authorList>
    </citation>
    <scope>NUCLEOTIDE SEQUENCE [LARGE SCALE GENOMIC DNA]</scope>
    <source>
        <strain evidence="3 4">DSM 23142</strain>
    </source>
</reference>
<evidence type="ECO:0000313" key="3">
    <source>
        <dbReference type="EMBL" id="SDH64550.1"/>
    </source>
</evidence>
<feature type="compositionally biased region" description="Basic residues" evidence="1">
    <location>
        <begin position="31"/>
        <end position="43"/>
    </location>
</feature>
<gene>
    <name evidence="2" type="ORF">SAMN04489810_0011</name>
    <name evidence="3" type="ORF">SAMN04489810_3524</name>
</gene>
<dbReference type="EMBL" id="LT629692">
    <property type="protein sequence ID" value="SDG33194.1"/>
    <property type="molecule type" value="Genomic_DNA"/>
</dbReference>
<sequence>MRSDTAWMLLNFAHHRISVPRKRGMAEVPRRRGWRKCGGHGRRGTGTYWNVAPQPNVAARPPQTSRHDRPERRGTTGPNVAARPARTSRHDRAERRAAARLRRAPRQAHPAAAGTARAARKVGLLGNDAGTGLPRRPRPCLTVRGCSAAISRWRGASATRADLTLTGRPRRAQTKQHSGLLRMRRGAEKRAEKQRNAQRHREAEKRAEKQRNAQRHREAEKRAEKQRSREARRDTEKQRTAQRSREPHREAEKRAETQRSREARREAVESEAARGLGNRGPLFHRVYAQPE</sequence>
<name>A0A1G8E499_9MICO</name>
<feature type="compositionally biased region" description="Basic and acidic residues" evidence="1">
    <location>
        <begin position="65"/>
        <end position="74"/>
    </location>
</feature>
<evidence type="ECO:0000313" key="2">
    <source>
        <dbReference type="EMBL" id="SDG33194.1"/>
    </source>
</evidence>
<dbReference type="AlphaFoldDB" id="A0A1G8E499"/>
<organism evidence="3 4">
    <name type="scientific">Microbacterium pygmaeum</name>
    <dbReference type="NCBI Taxonomy" id="370764"/>
    <lineage>
        <taxon>Bacteria</taxon>
        <taxon>Bacillati</taxon>
        <taxon>Actinomycetota</taxon>
        <taxon>Actinomycetes</taxon>
        <taxon>Micrococcales</taxon>
        <taxon>Microbacteriaceae</taxon>
        <taxon>Microbacterium</taxon>
    </lineage>
</organism>
<accession>A0A1G8E499</accession>
<feature type="compositionally biased region" description="Basic and acidic residues" evidence="1">
    <location>
        <begin position="88"/>
        <end position="97"/>
    </location>
</feature>
<keyword evidence="4" id="KW-1185">Reference proteome</keyword>
<evidence type="ECO:0000313" key="4">
    <source>
        <dbReference type="Proteomes" id="UP000199009"/>
    </source>
</evidence>
<feature type="compositionally biased region" description="Basic and acidic residues" evidence="1">
    <location>
        <begin position="185"/>
        <end position="272"/>
    </location>
</feature>
<feature type="region of interest" description="Disordered" evidence="1">
    <location>
        <begin position="163"/>
        <end position="291"/>
    </location>
</feature>
<feature type="region of interest" description="Disordered" evidence="1">
    <location>
        <begin position="30"/>
        <end position="120"/>
    </location>
</feature>
<dbReference type="Proteomes" id="UP000199009">
    <property type="component" value="Chromosome I"/>
</dbReference>
<dbReference type="EMBL" id="LT629692">
    <property type="protein sequence ID" value="SDH64550.1"/>
    <property type="molecule type" value="Genomic_DNA"/>
</dbReference>
<proteinExistence type="predicted"/>
<protein>
    <submittedName>
        <fullName evidence="3">Uncharacterized protein</fullName>
    </submittedName>
</protein>
<evidence type="ECO:0000256" key="1">
    <source>
        <dbReference type="SAM" id="MobiDB-lite"/>
    </source>
</evidence>